<dbReference type="InterPro" id="IPR001650">
    <property type="entry name" value="Helicase_C-like"/>
</dbReference>
<dbReference type="Pfam" id="PF13156">
    <property type="entry name" value="Mrr_cat_2"/>
    <property type="match status" value="1"/>
</dbReference>
<dbReference type="GO" id="GO:0005829">
    <property type="term" value="C:cytosol"/>
    <property type="evidence" value="ECO:0007669"/>
    <property type="project" value="TreeGrafter"/>
</dbReference>
<dbReference type="Pfam" id="PF18135">
    <property type="entry name" value="Type_ISP_C"/>
    <property type="match status" value="1"/>
</dbReference>
<dbReference type="GO" id="GO:0005524">
    <property type="term" value="F:ATP binding"/>
    <property type="evidence" value="ECO:0007669"/>
    <property type="project" value="InterPro"/>
</dbReference>
<dbReference type="InterPro" id="IPR003356">
    <property type="entry name" value="DNA_methylase_A-5"/>
</dbReference>
<dbReference type="InterPro" id="IPR050742">
    <property type="entry name" value="Helicase_Restrict-Modif_Enz"/>
</dbReference>
<keyword evidence="3" id="KW-0378">Hydrolase</keyword>
<dbReference type="InterPro" id="IPR053980">
    <property type="entry name" value="ISP_coupler"/>
</dbReference>
<keyword evidence="3" id="KW-0347">Helicase</keyword>
<gene>
    <name evidence="3" type="ORF">GCM10017591_17600</name>
</gene>
<dbReference type="GO" id="GO:0008170">
    <property type="term" value="F:N-methyltransferase activity"/>
    <property type="evidence" value="ECO:0007669"/>
    <property type="project" value="InterPro"/>
</dbReference>
<dbReference type="PRINTS" id="PR00507">
    <property type="entry name" value="N12N6MTFRASE"/>
</dbReference>
<dbReference type="InterPro" id="IPR002052">
    <property type="entry name" value="DNA_methylase_N6_adenine_CS"/>
</dbReference>
<dbReference type="InterPro" id="IPR029063">
    <property type="entry name" value="SAM-dependent_MTases_sf"/>
</dbReference>
<sequence>MAFDEYDKGAHFERLMQAFLRTEPQYAELYDEVWRWSEYPERGTRTDTGVDLVARNRDTGELTAIQCKFFAPTTTVTKAMLDSFLSASGKMTEDGAPEFSSRLVISTSDKWGKNAEDAISGQSIPVERLRVQDLDDSSIDWSQFVWNEPAKLEKKRLKTPFDYQRTAIDDVVAGFADRDRGKLIMACGTGKTFTSLRLAERVVPLGGTVLFLMPSIALLSQTLKEWTIQAEVPMRSFAVCSDVSVGKRRTEEDIPVTDLAFPATTNASALVKQFESGDGSDKLTVIFSTYQSLPVISKAQGMGLPEFDLIVSDEAHRTTGAAINSEDESAFMKVHDQSFVQGKKRLYMTATPRIFSDGTRKKAGEIGAKLADMDDEAVYGPEFHRLGFGQAVSMGRLTDYKVLVLAVDESFVAREFQSLMSQDGYELAMEDTAKIVGTWNGLSKRSVIPGEYQDDPSPMQRAVMFAKDIATSRKLADAFQQVVEGEIERIDGSGEDTSRLLHAEARHVDGTQSMLVRNEKLDWLKEPSPDSTVRILSNAKCLSEGVDVPALDAVMFMNPRKSVVDVVQSVGRVMRKMAGKKFGYVILPIAIPGGVEPDEALNNNDKYRVVWQVLQALRAHDERFDAEVNKIDLTKKTNRLMVDVIGAGGGKGEDEEDAATKGADKVQGALQLDFSKIEAWREAILSKIVQKVGQRRYWENWAKDVGEIAKAHAARINALVNGDNKRIRDEFEAFTEGLRLNLNPDISHDDAVQMLSQHLITQPVFDALFEGYAFSENNPVSQVMNAMVQVLDGENLENETAKLESFYESVRTRAAGIDDAAAKQTIVKELYEKFFSTAFSKTSEKLGIVYTPNEIVDFILHSVNDILKDEFDTSISDEGVHVLDPFTGTGTFIVRLLQSGLIKPHDLARKYRYELHANEIVLLAYYVAAINIEETYHSLRGGKYVPFDGIVLTDTFQMFEDDDELDDMGIFQANNDRVIAQKERDIRVIIGNPPYSAGQKSGNDDNANNSYPTLDAKIRDTYARQSTASLKNNLYDSYIRAIRWASDRIGDEGIVAYVSNGGYIDSNTADGLRLSLVDGFTSVYIFNLRGNQRTAGEQSRREGGKVFGAGSRATIAIAVLVKNPSRQSPASVYYYDIGDYLTREQKLSAITQFKSTAGVPWRAITPSNEGDWINQRSSSFGSFVPIGEKDTGGASRGIRVFRTHSGGLKTNRDAWVYGYSIESMLGNAERLSDVYNAERERWVDAGSPKDAASFVTKDERQIKWTSGLLADMARGKAAIFDESKVRRAMYRPYSLQQAYFDAQMNERQGRLNDMFPSASSPNVGISVPAPGSSAPPFMTLMTNVMPDLGLAGISAVQFFPRYTYRAVENDPASLFPEDGTLGVFDEMDGKLTAPAAPGFERIDNITDEILTDYRQSFGKSVTKDDIFFYVYGLLHSREYRAEFEADLKKMLPRIPKVGAFKEFVKAGRALAELHLNYETVEPYPLIENGTPNASLRVTKMRYAKEGRQENKTTIIYNDGITLTGIPEEAQEYLLGSRSALDWIIERYQVKTDKASGIVNDPNAWGDERGDPRYILDLIKRITTVSVETVKIVNGLPSLEVIGA</sequence>
<dbReference type="EMBL" id="BSER01000009">
    <property type="protein sequence ID" value="GLJ95697.1"/>
    <property type="molecule type" value="Genomic_DNA"/>
</dbReference>
<dbReference type="InterPro" id="IPR006935">
    <property type="entry name" value="Helicase/UvrB_N"/>
</dbReference>
<dbReference type="PANTHER" id="PTHR47396:SF1">
    <property type="entry name" value="ATP-DEPENDENT HELICASE IRC3-RELATED"/>
    <property type="match status" value="1"/>
</dbReference>
<dbReference type="GO" id="GO:0016787">
    <property type="term" value="F:hydrolase activity"/>
    <property type="evidence" value="ECO:0007669"/>
    <property type="project" value="InterPro"/>
</dbReference>
<dbReference type="Pfam" id="PF04851">
    <property type="entry name" value="ResIII"/>
    <property type="match status" value="1"/>
</dbReference>
<dbReference type="InterPro" id="IPR041635">
    <property type="entry name" value="Type_ISP_LLaBIII_C"/>
</dbReference>
<reference evidence="3" key="2">
    <citation type="submission" date="2023-01" db="EMBL/GenBank/DDBJ databases">
        <authorList>
            <person name="Sun Q."/>
            <person name="Evtushenko L."/>
        </authorList>
    </citation>
    <scope>NUCLEOTIDE SEQUENCE</scope>
    <source>
        <strain evidence="3">VKM Ac-1940</strain>
    </source>
</reference>
<dbReference type="Pfam" id="PF00271">
    <property type="entry name" value="Helicase_C"/>
    <property type="match status" value="1"/>
</dbReference>
<dbReference type="RefSeq" id="WP_271202534.1">
    <property type="nucleotide sequence ID" value="NZ_BAAAUR010000001.1"/>
</dbReference>
<dbReference type="InterPro" id="IPR027417">
    <property type="entry name" value="P-loop_NTPase"/>
</dbReference>
<dbReference type="InterPro" id="IPR011335">
    <property type="entry name" value="Restrct_endonuc-II-like"/>
</dbReference>
<comment type="caution">
    <text evidence="3">The sequence shown here is derived from an EMBL/GenBank/DDBJ whole genome shotgun (WGS) entry which is preliminary data.</text>
</comment>
<dbReference type="SUPFAM" id="SSF52980">
    <property type="entry name" value="Restriction endonuclease-like"/>
    <property type="match status" value="1"/>
</dbReference>
<dbReference type="PROSITE" id="PS51192">
    <property type="entry name" value="HELICASE_ATP_BIND_1"/>
    <property type="match status" value="1"/>
</dbReference>
<accession>A0A9W6HMR7</accession>
<dbReference type="Proteomes" id="UP001142291">
    <property type="component" value="Unassembled WGS sequence"/>
</dbReference>
<keyword evidence="1" id="KW-0680">Restriction system</keyword>
<keyword evidence="4" id="KW-1185">Reference proteome</keyword>
<dbReference type="Pfam" id="PF02384">
    <property type="entry name" value="N6_Mtase"/>
    <property type="match status" value="1"/>
</dbReference>
<evidence type="ECO:0000256" key="1">
    <source>
        <dbReference type="ARBA" id="ARBA00022747"/>
    </source>
</evidence>
<dbReference type="SUPFAM" id="SSF52540">
    <property type="entry name" value="P-loop containing nucleoside triphosphate hydrolases"/>
    <property type="match status" value="1"/>
</dbReference>
<keyword evidence="3" id="KW-0547">Nucleotide-binding</keyword>
<dbReference type="Gene3D" id="3.40.50.150">
    <property type="entry name" value="Vaccinia Virus protein VP39"/>
    <property type="match status" value="1"/>
</dbReference>
<dbReference type="SUPFAM" id="SSF53335">
    <property type="entry name" value="S-adenosyl-L-methionine-dependent methyltransferases"/>
    <property type="match status" value="1"/>
</dbReference>
<evidence type="ECO:0000313" key="4">
    <source>
        <dbReference type="Proteomes" id="UP001142291"/>
    </source>
</evidence>
<dbReference type="GO" id="GO:0009307">
    <property type="term" value="P:DNA restriction-modification system"/>
    <property type="evidence" value="ECO:0007669"/>
    <property type="project" value="UniProtKB-KW"/>
</dbReference>
<dbReference type="SMART" id="SM00490">
    <property type="entry name" value="HELICc"/>
    <property type="match status" value="1"/>
</dbReference>
<protein>
    <submittedName>
        <fullName evidence="3">Helicase</fullName>
    </submittedName>
</protein>
<organism evidence="3 4">
    <name type="scientific">Microbacterium dextranolyticum</name>
    <dbReference type="NCBI Taxonomy" id="36806"/>
    <lineage>
        <taxon>Bacteria</taxon>
        <taxon>Bacillati</taxon>
        <taxon>Actinomycetota</taxon>
        <taxon>Actinomycetes</taxon>
        <taxon>Micrococcales</taxon>
        <taxon>Microbacteriaceae</taxon>
        <taxon>Microbacterium</taxon>
    </lineage>
</organism>
<evidence type="ECO:0000259" key="2">
    <source>
        <dbReference type="PROSITE" id="PS51192"/>
    </source>
</evidence>
<dbReference type="PANTHER" id="PTHR47396">
    <property type="entry name" value="TYPE I RESTRICTION ENZYME ECOKI R PROTEIN"/>
    <property type="match status" value="1"/>
</dbReference>
<reference evidence="3" key="1">
    <citation type="journal article" date="2014" name="Int. J. Syst. Evol. Microbiol.">
        <title>Complete genome sequence of Corynebacterium casei LMG S-19264T (=DSM 44701T), isolated from a smear-ripened cheese.</title>
        <authorList>
            <consortium name="US DOE Joint Genome Institute (JGI-PGF)"/>
            <person name="Walter F."/>
            <person name="Albersmeier A."/>
            <person name="Kalinowski J."/>
            <person name="Ruckert C."/>
        </authorList>
    </citation>
    <scope>NUCLEOTIDE SEQUENCE</scope>
    <source>
        <strain evidence="3">VKM Ac-1940</strain>
    </source>
</reference>
<proteinExistence type="predicted"/>
<dbReference type="GO" id="GO:0003677">
    <property type="term" value="F:DNA binding"/>
    <property type="evidence" value="ECO:0007669"/>
    <property type="project" value="InterPro"/>
</dbReference>
<dbReference type="GO" id="GO:0004386">
    <property type="term" value="F:helicase activity"/>
    <property type="evidence" value="ECO:0007669"/>
    <property type="project" value="UniProtKB-KW"/>
</dbReference>
<dbReference type="InterPro" id="IPR014001">
    <property type="entry name" value="Helicase_ATP-bd"/>
</dbReference>
<dbReference type="PROSITE" id="PS00092">
    <property type="entry name" value="N6_MTASE"/>
    <property type="match status" value="1"/>
</dbReference>
<evidence type="ECO:0000313" key="3">
    <source>
        <dbReference type="EMBL" id="GLJ95697.1"/>
    </source>
</evidence>
<dbReference type="Pfam" id="PF22240">
    <property type="entry name" value="ISP_coupler"/>
    <property type="match status" value="1"/>
</dbReference>
<dbReference type="SMART" id="SM00487">
    <property type="entry name" value="DEXDc"/>
    <property type="match status" value="1"/>
</dbReference>
<dbReference type="GO" id="GO:0032259">
    <property type="term" value="P:methylation"/>
    <property type="evidence" value="ECO:0007669"/>
    <property type="project" value="InterPro"/>
</dbReference>
<feature type="domain" description="Helicase ATP-binding" evidence="2">
    <location>
        <begin position="172"/>
        <end position="370"/>
    </location>
</feature>
<name>A0A9W6HMR7_9MICO</name>
<dbReference type="InterPro" id="IPR039442">
    <property type="entry name" value="Mrr-like_dom"/>
</dbReference>
<keyword evidence="3" id="KW-0067">ATP-binding</keyword>
<dbReference type="CDD" id="cd22333">
    <property type="entry name" value="LlaBIII_nuclease-like"/>
    <property type="match status" value="1"/>
</dbReference>
<dbReference type="Gene3D" id="3.40.50.300">
    <property type="entry name" value="P-loop containing nucleotide triphosphate hydrolases"/>
    <property type="match status" value="2"/>
</dbReference>